<feature type="transmembrane region" description="Helical" evidence="3">
    <location>
        <begin position="377"/>
        <end position="394"/>
    </location>
</feature>
<evidence type="ECO:0000313" key="5">
    <source>
        <dbReference type="EMBL" id="RXK51976.1"/>
    </source>
</evidence>
<dbReference type="EMBL" id="RDFA01000001">
    <property type="protein sequence ID" value="RXK51976.1"/>
    <property type="molecule type" value="Genomic_DNA"/>
</dbReference>
<keyword evidence="3" id="KW-0472">Membrane</keyword>
<evidence type="ECO:0000256" key="1">
    <source>
        <dbReference type="ARBA" id="ARBA00022676"/>
    </source>
</evidence>
<keyword evidence="1" id="KW-0328">Glycosyltransferase</keyword>
<feature type="transmembrane region" description="Helical" evidence="3">
    <location>
        <begin position="20"/>
        <end position="41"/>
    </location>
</feature>
<evidence type="ECO:0000256" key="2">
    <source>
        <dbReference type="ARBA" id="ARBA00022679"/>
    </source>
</evidence>
<sequence length="493" mass="53233">MVVAIFASFGLLYQLIPRDVFVLCGVVGVGGAVASVVPIYLQENPGRRTSLRVARLCLVGVLAIPYAYAVTNVVGGPLTLFSALLICALATVFFYYAFTLPLVLVSYGEADAPEAEPPYPSISVIVPAYDEAGCIGPSVEALCGCDYPEEKTEIIVVDDGSTDETAFEANVYADSQVTLLRKENGGKHSALNHGLDHASGDIVVTVDADSLLEPAGLKRIAGAFQANLEVGAVAGNITIANRGQFITELQELEYVVGIQLFRRAFDLCDTVTIVPGAFGAYRRSALEDVGRFDDDTLTEDFDATIKVLKCGRITKANEALCLTEAPETWRDRYNQRLRWYRGRTQTLLKHRDVFWSPRHGILYSLAFPIELFSNARLPFVGVLIVVSIVGELLFGSVVQVLALFTFCTLLQFLVSVLAVRIGDGDVRLAAFAPLFVLGYRQFLDAVMLKSVLDVVGGREMGWTGPKRTGKLAAALDRGADEEAGDAVDGPTGD</sequence>
<reference evidence="5 6" key="1">
    <citation type="submission" date="2019-01" db="EMBL/GenBank/DDBJ databases">
        <title>Halorientalis sp. F13-25 a new haloarchaeum isolated from hypersaline water.</title>
        <authorList>
            <person name="Ana D.-V."/>
            <person name="Cristina S.-P."/>
            <person name="Antonio V."/>
        </authorList>
    </citation>
    <scope>NUCLEOTIDE SEQUENCE [LARGE SCALE GENOMIC DNA]</scope>
    <source>
        <strain evidence="5 6">F13-25</strain>
    </source>
</reference>
<dbReference type="Proteomes" id="UP000289691">
    <property type="component" value="Unassembled WGS sequence"/>
</dbReference>
<evidence type="ECO:0000313" key="6">
    <source>
        <dbReference type="Proteomes" id="UP000289691"/>
    </source>
</evidence>
<dbReference type="GO" id="GO:0016757">
    <property type="term" value="F:glycosyltransferase activity"/>
    <property type="evidence" value="ECO:0007669"/>
    <property type="project" value="UniProtKB-KW"/>
</dbReference>
<keyword evidence="3" id="KW-1133">Transmembrane helix</keyword>
<keyword evidence="3" id="KW-0812">Transmembrane</keyword>
<dbReference type="InterPro" id="IPR001173">
    <property type="entry name" value="Glyco_trans_2-like"/>
</dbReference>
<evidence type="ECO:0000256" key="3">
    <source>
        <dbReference type="SAM" id="Phobius"/>
    </source>
</evidence>
<dbReference type="PANTHER" id="PTHR43630:SF1">
    <property type="entry name" value="POLY-BETA-1,6-N-ACETYL-D-GLUCOSAMINE SYNTHASE"/>
    <property type="match status" value="1"/>
</dbReference>
<feature type="transmembrane region" description="Helical" evidence="3">
    <location>
        <begin position="400"/>
        <end position="419"/>
    </location>
</feature>
<dbReference type="Gene3D" id="3.90.550.10">
    <property type="entry name" value="Spore Coat Polysaccharide Biosynthesis Protein SpsA, Chain A"/>
    <property type="match status" value="1"/>
</dbReference>
<evidence type="ECO:0000259" key="4">
    <source>
        <dbReference type="Pfam" id="PF00535"/>
    </source>
</evidence>
<feature type="transmembrane region" description="Helical" evidence="3">
    <location>
        <begin position="77"/>
        <end position="98"/>
    </location>
</feature>
<dbReference type="CDD" id="cd06423">
    <property type="entry name" value="CESA_like"/>
    <property type="match status" value="1"/>
</dbReference>
<dbReference type="Pfam" id="PF00535">
    <property type="entry name" value="Glycos_transf_2"/>
    <property type="match status" value="1"/>
</dbReference>
<protein>
    <submittedName>
        <fullName evidence="5">Glycosyltransferase family 2 protein</fullName>
    </submittedName>
</protein>
<accession>A0A498L1W1</accession>
<dbReference type="SUPFAM" id="SSF53448">
    <property type="entry name" value="Nucleotide-diphospho-sugar transferases"/>
    <property type="match status" value="1"/>
</dbReference>
<dbReference type="PANTHER" id="PTHR43630">
    <property type="entry name" value="POLY-BETA-1,6-N-ACETYL-D-GLUCOSAMINE SYNTHASE"/>
    <property type="match status" value="1"/>
</dbReference>
<name>A0A498L1W1_9EURY</name>
<keyword evidence="2 5" id="KW-0808">Transferase</keyword>
<comment type="caution">
    <text evidence="5">The sequence shown here is derived from an EMBL/GenBank/DDBJ whole genome shotgun (WGS) entry which is preliminary data.</text>
</comment>
<dbReference type="AlphaFoldDB" id="A0A498L1W1"/>
<organism evidence="5 6">
    <name type="scientific">Halorientalis pallida</name>
    <dbReference type="NCBI Taxonomy" id="2479928"/>
    <lineage>
        <taxon>Archaea</taxon>
        <taxon>Methanobacteriati</taxon>
        <taxon>Methanobacteriota</taxon>
        <taxon>Stenosarchaea group</taxon>
        <taxon>Halobacteria</taxon>
        <taxon>Halobacteriales</taxon>
        <taxon>Haloarculaceae</taxon>
        <taxon>Halorientalis</taxon>
    </lineage>
</organism>
<proteinExistence type="predicted"/>
<keyword evidence="6" id="KW-1185">Reference proteome</keyword>
<gene>
    <name evidence="5" type="ORF">EAF64_04920</name>
</gene>
<feature type="transmembrane region" description="Helical" evidence="3">
    <location>
        <begin position="53"/>
        <end position="71"/>
    </location>
</feature>
<dbReference type="InterPro" id="IPR029044">
    <property type="entry name" value="Nucleotide-diphossugar_trans"/>
</dbReference>
<feature type="domain" description="Glycosyltransferase 2-like" evidence="4">
    <location>
        <begin position="123"/>
        <end position="289"/>
    </location>
</feature>